<name>A0AAJ4ZA72_PANPU</name>
<protein>
    <recommendedName>
        <fullName evidence="3">Papain-like cysteine protease AvrRpt2</fullName>
    </recommendedName>
</protein>
<reference evidence="1 2" key="1">
    <citation type="submission" date="2018-06" db="EMBL/GenBank/DDBJ databases">
        <authorList>
            <consortium name="Pathogen Informatics"/>
            <person name="Doyle S."/>
        </authorList>
    </citation>
    <scope>NUCLEOTIDE SEQUENCE [LARGE SCALE GENOMIC DNA]</scope>
    <source>
        <strain evidence="1 2">NCTC13159</strain>
    </source>
</reference>
<dbReference type="RefSeq" id="WP_084072494.1">
    <property type="nucleotide sequence ID" value="NZ_CP010310.2"/>
</dbReference>
<dbReference type="Proteomes" id="UP000254589">
    <property type="component" value="Unassembled WGS sequence"/>
</dbReference>
<proteinExistence type="predicted"/>
<evidence type="ECO:0008006" key="3">
    <source>
        <dbReference type="Google" id="ProtNLM"/>
    </source>
</evidence>
<organism evidence="1 2">
    <name type="scientific">Pandoraea pulmonicola</name>
    <dbReference type="NCBI Taxonomy" id="93221"/>
    <lineage>
        <taxon>Bacteria</taxon>
        <taxon>Pseudomonadati</taxon>
        <taxon>Pseudomonadota</taxon>
        <taxon>Betaproteobacteria</taxon>
        <taxon>Burkholderiales</taxon>
        <taxon>Burkholderiaceae</taxon>
        <taxon>Pandoraea</taxon>
    </lineage>
</organism>
<comment type="caution">
    <text evidence="1">The sequence shown here is derived from an EMBL/GenBank/DDBJ whole genome shotgun (WGS) entry which is preliminary data.</text>
</comment>
<evidence type="ECO:0000313" key="1">
    <source>
        <dbReference type="EMBL" id="SUA89640.1"/>
    </source>
</evidence>
<evidence type="ECO:0000313" key="2">
    <source>
        <dbReference type="Proteomes" id="UP000254589"/>
    </source>
</evidence>
<dbReference type="EMBL" id="UGSJ01000001">
    <property type="protein sequence ID" value="SUA89640.1"/>
    <property type="molecule type" value="Genomic_DNA"/>
</dbReference>
<dbReference type="AlphaFoldDB" id="A0AAJ4ZA72"/>
<accession>A0AAJ4ZA72</accession>
<gene>
    <name evidence="1" type="ORF">NCTC13159_01107</name>
</gene>
<sequence>MTSSNEKQLPACLSLQRLSLSSKNRPNQSGATGSELFGVPGGASTSYPDYFKPQEHDMWCWVAVTSSLRNYYYPEENGKWTQEAIVCHMFNLPQGTCSVPNYARNKNICNKSGSARDALIALSMYVRGAIGSGMPSIRSLENELILNCPFVVYLVPKKPRPNGHFVVISAIANAAANAMWFVCDPWTVATQWVSVNNFPTQYKDDRGVKWQSTYYTSKLGFNR</sequence>